<dbReference type="PANTHER" id="PTHR43431:SF7">
    <property type="entry name" value="OXIDOREDUCTASE, SHORT CHAIN DEHYDROGENASE_REDUCTASE FAMILY (AFU_ORTHOLOGUE AFUA_5G14000)"/>
    <property type="match status" value="1"/>
</dbReference>
<dbReference type="STRING" id="28084.Lche_1596"/>
<dbReference type="Gene3D" id="3.40.50.720">
    <property type="entry name" value="NAD(P)-binding Rossmann-like Domain"/>
    <property type="match status" value="1"/>
</dbReference>
<dbReference type="InterPro" id="IPR002347">
    <property type="entry name" value="SDR_fam"/>
</dbReference>
<dbReference type="PANTHER" id="PTHR43431">
    <property type="entry name" value="OXIDOREDUCTASE, SHORT CHAIN DEHYDROGENASE/REDUCTASE FAMILY (AFU_ORTHOLOGUE AFUA_5G14000)"/>
    <property type="match status" value="1"/>
</dbReference>
<evidence type="ECO:0000313" key="1">
    <source>
        <dbReference type="EMBL" id="KTC79576.1"/>
    </source>
</evidence>
<dbReference type="OrthoDB" id="5513072at2"/>
<dbReference type="SUPFAM" id="SSF51735">
    <property type="entry name" value="NAD(P)-binding Rossmann-fold domains"/>
    <property type="match status" value="1"/>
</dbReference>
<reference evidence="1 2" key="1">
    <citation type="submission" date="2015-11" db="EMBL/GenBank/DDBJ databases">
        <title>Genomic analysis of 38 Legionella species identifies large and diverse effector repertoires.</title>
        <authorList>
            <person name="Burstein D."/>
            <person name="Amaro F."/>
            <person name="Zusman T."/>
            <person name="Lifshitz Z."/>
            <person name="Cohen O."/>
            <person name="Gilbert J.A."/>
            <person name="Pupko T."/>
            <person name="Shuman H.A."/>
            <person name="Segal G."/>
        </authorList>
    </citation>
    <scope>NUCLEOTIDE SEQUENCE [LARGE SCALE GENOMIC DNA]</scope>
    <source>
        <strain evidence="1 2">ORW</strain>
    </source>
</reference>
<comment type="caution">
    <text evidence="1">The sequence shown here is derived from an EMBL/GenBank/DDBJ whole genome shotgun (WGS) entry which is preliminary data.</text>
</comment>
<name>A0A0W0S7U6_9GAMM</name>
<gene>
    <name evidence="1" type="ORF">Lche_1596</name>
</gene>
<dbReference type="PATRIC" id="fig|28084.5.peg.1731"/>
<organism evidence="1 2">
    <name type="scientific">Legionella cherrii</name>
    <dbReference type="NCBI Taxonomy" id="28084"/>
    <lineage>
        <taxon>Bacteria</taxon>
        <taxon>Pseudomonadati</taxon>
        <taxon>Pseudomonadota</taxon>
        <taxon>Gammaproteobacteria</taxon>
        <taxon>Legionellales</taxon>
        <taxon>Legionellaceae</taxon>
        <taxon>Legionella</taxon>
    </lineage>
</organism>
<evidence type="ECO:0000313" key="2">
    <source>
        <dbReference type="Proteomes" id="UP000054921"/>
    </source>
</evidence>
<dbReference type="InterPro" id="IPR036291">
    <property type="entry name" value="NAD(P)-bd_dom_sf"/>
</dbReference>
<dbReference type="AlphaFoldDB" id="A0A0W0S7U6"/>
<proteinExistence type="predicted"/>
<dbReference type="RefSeq" id="WP_058387692.1">
    <property type="nucleotide sequence ID" value="NZ_LNXW01000013.1"/>
</dbReference>
<dbReference type="EMBL" id="LNXW01000013">
    <property type="protein sequence ID" value="KTC79576.1"/>
    <property type="molecule type" value="Genomic_DNA"/>
</dbReference>
<dbReference type="Proteomes" id="UP000054921">
    <property type="component" value="Unassembled WGS sequence"/>
</dbReference>
<sequence length="233" mass="25437">MGKKVCVIVGVGPGNGAAFASRFSKEGYHLALLARSKSFTTELANKLVNAYPYECDVSHSDSIQSTFTQIQRDLGTIDVVVYNAGSGSWGTIEQITPQDFEASWRVNAFGLMMVSQYVLSSMKQNRKGNLIIIGATASKRGGIKTAAFGPAKAAQRSLAESMAKYLGPMGIHVALVIIDGIVDLPKTREYMPDKPDNFFVKPNDVADTVFWLTQQAPSTWSFEVEIRPFGEAW</sequence>
<accession>A0A0W0S7U6</accession>
<protein>
    <submittedName>
        <fullName evidence="1">Putative oxidoreductase</fullName>
    </submittedName>
</protein>
<dbReference type="PRINTS" id="PR00081">
    <property type="entry name" value="GDHRDH"/>
</dbReference>
<dbReference type="Pfam" id="PF00106">
    <property type="entry name" value="adh_short"/>
    <property type="match status" value="1"/>
</dbReference>